<keyword evidence="2" id="KW-1185">Reference proteome</keyword>
<dbReference type="Proteomes" id="UP001310248">
    <property type="component" value="Unassembled WGS sequence"/>
</dbReference>
<comment type="caution">
    <text evidence="1">The sequence shown here is derived from an EMBL/GenBank/DDBJ whole genome shotgun (WGS) entry which is preliminary data.</text>
</comment>
<dbReference type="EMBL" id="JAYDYW010000001">
    <property type="protein sequence ID" value="MEE1672261.1"/>
    <property type="molecule type" value="Genomic_DNA"/>
</dbReference>
<dbReference type="RefSeq" id="WP_329773559.1">
    <property type="nucleotide sequence ID" value="NZ_JAYDYW010000001.1"/>
</dbReference>
<proteinExistence type="predicted"/>
<name>A0ABU7FYJ2_9ALTE</name>
<reference evidence="2" key="1">
    <citation type="submission" date="2023-07" db="EMBL/GenBank/DDBJ databases">
        <title>Draft genome sequence of Agarivorans aestuarii strain ZMCS4, a CAZymes producing bacteria isolated from the marine brown algae Clodostephus spongiosus.</title>
        <authorList>
            <person name="Lorente B."/>
            <person name="Cabral C."/>
            <person name="Frias J."/>
            <person name="Faria J."/>
            <person name="Toubarro D."/>
        </authorList>
    </citation>
    <scope>NUCLEOTIDE SEQUENCE [LARGE SCALE GENOMIC DNA]</scope>
    <source>
        <strain evidence="2">ZMCS4</strain>
    </source>
</reference>
<accession>A0ABU7FYJ2</accession>
<evidence type="ECO:0000313" key="2">
    <source>
        <dbReference type="Proteomes" id="UP001310248"/>
    </source>
</evidence>
<gene>
    <name evidence="1" type="ORF">SNR37_000028</name>
</gene>
<sequence length="60" mass="6947">MQPIYIAFERLSGFLSKEKTVYLPFQGSVEEAEEHLRSDEFDSFLSTSKGLNPRVVTQRH</sequence>
<organism evidence="1 2">
    <name type="scientific">Agarivorans aestuarii</name>
    <dbReference type="NCBI Taxonomy" id="1563703"/>
    <lineage>
        <taxon>Bacteria</taxon>
        <taxon>Pseudomonadati</taxon>
        <taxon>Pseudomonadota</taxon>
        <taxon>Gammaproteobacteria</taxon>
        <taxon>Alteromonadales</taxon>
        <taxon>Alteromonadaceae</taxon>
        <taxon>Agarivorans</taxon>
    </lineage>
</organism>
<protein>
    <submittedName>
        <fullName evidence="1">Uncharacterized protein</fullName>
    </submittedName>
</protein>
<evidence type="ECO:0000313" key="1">
    <source>
        <dbReference type="EMBL" id="MEE1672261.1"/>
    </source>
</evidence>